<evidence type="ECO:0000256" key="3">
    <source>
        <dbReference type="ARBA" id="ARBA00022741"/>
    </source>
</evidence>
<dbReference type="InterPro" id="IPR017871">
    <property type="entry name" value="ABC_transporter-like_CS"/>
</dbReference>
<proteinExistence type="inferred from homology"/>
<dbReference type="AlphaFoldDB" id="A0A9P3QBX0"/>
<dbReference type="SUPFAM" id="SSF54631">
    <property type="entry name" value="CBS-domain pair"/>
    <property type="match status" value="1"/>
</dbReference>
<dbReference type="GeneID" id="83632419"/>
<dbReference type="RefSeq" id="WP_236978965.1">
    <property type="nucleotide sequence ID" value="NZ_BRXE01000099.1"/>
</dbReference>
<name>A0A9P3QBX0_9MYCO</name>
<protein>
    <recommendedName>
        <fullName evidence="5">ABC-type quaternary amine transporter</fullName>
        <ecNumber evidence="5">7.6.2.9</ecNumber>
    </recommendedName>
</protein>
<keyword evidence="4 8" id="KW-0067">ATP-binding</keyword>
<dbReference type="PROSITE" id="PS50893">
    <property type="entry name" value="ABC_TRANSPORTER_2"/>
    <property type="match status" value="1"/>
</dbReference>
<gene>
    <name evidence="8" type="primary">proV</name>
    <name evidence="8" type="ORF">Mkiyose1413_51790</name>
    <name evidence="7" type="ORF">SRL2020028_50540</name>
</gene>
<dbReference type="SUPFAM" id="SSF52540">
    <property type="entry name" value="P-loop containing nucleoside triphosphate hydrolases"/>
    <property type="match status" value="1"/>
</dbReference>
<evidence type="ECO:0000259" key="6">
    <source>
        <dbReference type="PROSITE" id="PS50893"/>
    </source>
</evidence>
<dbReference type="EC" id="7.6.2.9" evidence="5"/>
<evidence type="ECO:0000256" key="4">
    <source>
        <dbReference type="ARBA" id="ARBA00022840"/>
    </source>
</evidence>
<keyword evidence="3" id="KW-0547">Nucleotide-binding</keyword>
<evidence type="ECO:0000256" key="2">
    <source>
        <dbReference type="ARBA" id="ARBA00022448"/>
    </source>
</evidence>
<evidence type="ECO:0000313" key="8">
    <source>
        <dbReference type="EMBL" id="GLD33296.1"/>
    </source>
</evidence>
<dbReference type="EMBL" id="BRXE01000099">
    <property type="protein sequence ID" value="GLB85798.1"/>
    <property type="molecule type" value="Genomic_DNA"/>
</dbReference>
<dbReference type="InterPro" id="IPR046342">
    <property type="entry name" value="CBS_dom_sf"/>
</dbReference>
<comment type="similarity">
    <text evidence="1">Belongs to the ABC transporter superfamily.</text>
</comment>
<dbReference type="EMBL" id="BRZI01000073">
    <property type="protein sequence ID" value="GLD33296.1"/>
    <property type="molecule type" value="Genomic_DNA"/>
</dbReference>
<dbReference type="PROSITE" id="PS00211">
    <property type="entry name" value="ABC_TRANSPORTER_1"/>
    <property type="match status" value="1"/>
</dbReference>
<dbReference type="InterPro" id="IPR003439">
    <property type="entry name" value="ABC_transporter-like_ATP-bd"/>
</dbReference>
<evidence type="ECO:0000256" key="5">
    <source>
        <dbReference type="ARBA" id="ARBA00066388"/>
    </source>
</evidence>
<dbReference type="GO" id="GO:0005524">
    <property type="term" value="F:ATP binding"/>
    <property type="evidence" value="ECO:0007669"/>
    <property type="project" value="UniProtKB-KW"/>
</dbReference>
<reference evidence="8" key="1">
    <citation type="submission" date="2022-08" db="EMBL/GenBank/DDBJ databases">
        <title>Mycobacterium kiyosense sp. nov., scotochromogenic slow-glowing species isolated from respiratory specimens.</title>
        <authorList>
            <person name="Fukano H."/>
            <person name="Kazumi Y."/>
            <person name="Sakagami N."/>
            <person name="Ato M."/>
            <person name="Mitarai S."/>
            <person name="Hoshino Y."/>
        </authorList>
    </citation>
    <scope>NUCLEOTIDE SEQUENCE</scope>
    <source>
        <strain evidence="8">1413</strain>
        <strain evidence="7">SRL2020-028</strain>
    </source>
</reference>
<dbReference type="GO" id="GO:0015418">
    <property type="term" value="F:ABC-type quaternary ammonium compound transporting activity"/>
    <property type="evidence" value="ECO:0007669"/>
    <property type="project" value="UniProtKB-EC"/>
</dbReference>
<comment type="caution">
    <text evidence="8">The sequence shown here is derived from an EMBL/GenBank/DDBJ whole genome shotgun (WGS) entry which is preliminary data.</text>
</comment>
<accession>A0A9P3QBX0</accession>
<keyword evidence="2" id="KW-0813">Transport</keyword>
<dbReference type="InterPro" id="IPR003593">
    <property type="entry name" value="AAA+_ATPase"/>
</dbReference>
<dbReference type="GO" id="GO:0016887">
    <property type="term" value="F:ATP hydrolysis activity"/>
    <property type="evidence" value="ECO:0007669"/>
    <property type="project" value="InterPro"/>
</dbReference>
<dbReference type="SMART" id="SM00382">
    <property type="entry name" value="AAA"/>
    <property type="match status" value="1"/>
</dbReference>
<dbReference type="PANTHER" id="PTHR43117:SF4">
    <property type="entry name" value="OSMOPROTECTANT IMPORT ATP-BINDING PROTEIN OSMV"/>
    <property type="match status" value="1"/>
</dbReference>
<dbReference type="InterPro" id="IPR027417">
    <property type="entry name" value="P-loop_NTPase"/>
</dbReference>
<keyword evidence="9" id="KW-1185">Reference proteome</keyword>
<evidence type="ECO:0000313" key="9">
    <source>
        <dbReference type="Proteomes" id="UP001064782"/>
    </source>
</evidence>
<evidence type="ECO:0000313" key="7">
    <source>
        <dbReference type="EMBL" id="GLB85798.1"/>
    </source>
</evidence>
<dbReference type="PANTHER" id="PTHR43117">
    <property type="entry name" value="OSMOPROTECTANT IMPORT ATP-BINDING PROTEIN OSMV"/>
    <property type="match status" value="1"/>
</dbReference>
<sequence length="367" mass="39019">MIRFESVSKVFDGGATAVDNLNLEVPEGKLTVFVGSSGCGKTTALRMINRMVDPTSGRVVVNGADVATVNPVRLRRGIGYVIQNAGLMPHQRVIDNVATVPVLNGQSRRAARKAAYQVLERVGLDPKLANRYPRQLSGGEQQRVGVARALAADPPILLMDEPFSAVDPVVRHTLQNEILRLQGELRKTVVFVTHDIDEALRLADRVAVFGAGGVLQQYDDPARLLSRPANEFVSKFIGLGRGYRWLQLLSAAALPMHDIAQIPATGLAAAEPPAGWALVVDDGGAPVGWIDADALRHHRAGLPLSEAMTSVGSVFHVDGNLSQALDAALASPSSVGVAVDRAEKVVGGVRAADVLAAVEARRRSEPD</sequence>
<dbReference type="Proteomes" id="UP001165663">
    <property type="component" value="Unassembled WGS sequence"/>
</dbReference>
<dbReference type="FunFam" id="3.40.50.300:FF:000425">
    <property type="entry name" value="Probable ABC transporter, ATP-binding subunit"/>
    <property type="match status" value="1"/>
</dbReference>
<feature type="domain" description="ABC transporter" evidence="6">
    <location>
        <begin position="2"/>
        <end position="237"/>
    </location>
</feature>
<dbReference type="Pfam" id="PF00005">
    <property type="entry name" value="ABC_tran"/>
    <property type="match status" value="1"/>
</dbReference>
<evidence type="ECO:0000256" key="1">
    <source>
        <dbReference type="ARBA" id="ARBA00005417"/>
    </source>
</evidence>
<dbReference type="Gene3D" id="3.40.50.300">
    <property type="entry name" value="P-loop containing nucleotide triphosphate hydrolases"/>
    <property type="match status" value="1"/>
</dbReference>
<organism evidence="8 9">
    <name type="scientific">Mycobacterium kiyosense</name>
    <dbReference type="NCBI Taxonomy" id="2871094"/>
    <lineage>
        <taxon>Bacteria</taxon>
        <taxon>Bacillati</taxon>
        <taxon>Actinomycetota</taxon>
        <taxon>Actinomycetes</taxon>
        <taxon>Mycobacteriales</taxon>
        <taxon>Mycobacteriaceae</taxon>
        <taxon>Mycobacterium</taxon>
    </lineage>
</organism>
<dbReference type="Proteomes" id="UP001064782">
    <property type="component" value="Unassembled WGS sequence"/>
</dbReference>